<dbReference type="Proteomes" id="UP001153714">
    <property type="component" value="Chromosome 9"/>
</dbReference>
<dbReference type="PROSITE" id="PS50878">
    <property type="entry name" value="RT_POL"/>
    <property type="match status" value="1"/>
</dbReference>
<dbReference type="PANTHER" id="PTHR37984:SF9">
    <property type="entry name" value="INTEGRASE CATALYTIC DOMAIN-CONTAINING PROTEIN"/>
    <property type="match status" value="1"/>
</dbReference>
<keyword evidence="7" id="KW-0695">RNA-directed DNA polymerase</keyword>
<accession>A0A9P0C7K8</accession>
<keyword evidence="10" id="KW-1185">Reference proteome</keyword>
<organism evidence="9 10">
    <name type="scientific">Diatraea saccharalis</name>
    <name type="common">sugarcane borer</name>
    <dbReference type="NCBI Taxonomy" id="40085"/>
    <lineage>
        <taxon>Eukaryota</taxon>
        <taxon>Metazoa</taxon>
        <taxon>Ecdysozoa</taxon>
        <taxon>Arthropoda</taxon>
        <taxon>Hexapoda</taxon>
        <taxon>Insecta</taxon>
        <taxon>Pterygota</taxon>
        <taxon>Neoptera</taxon>
        <taxon>Endopterygota</taxon>
        <taxon>Lepidoptera</taxon>
        <taxon>Glossata</taxon>
        <taxon>Ditrysia</taxon>
        <taxon>Pyraloidea</taxon>
        <taxon>Crambidae</taxon>
        <taxon>Crambinae</taxon>
        <taxon>Diatraea</taxon>
    </lineage>
</organism>
<dbReference type="InterPro" id="IPR050951">
    <property type="entry name" value="Retrovirus_Pol_polyprotein"/>
</dbReference>
<proteinExistence type="predicted"/>
<dbReference type="EMBL" id="OU893340">
    <property type="protein sequence ID" value="CAH0766349.1"/>
    <property type="molecule type" value="Genomic_DNA"/>
</dbReference>
<dbReference type="InterPro" id="IPR000477">
    <property type="entry name" value="RT_dom"/>
</dbReference>
<evidence type="ECO:0000313" key="10">
    <source>
        <dbReference type="Proteomes" id="UP001153714"/>
    </source>
</evidence>
<evidence type="ECO:0000313" key="9">
    <source>
        <dbReference type="EMBL" id="CAH0766349.1"/>
    </source>
</evidence>
<gene>
    <name evidence="9" type="ORF">DIATSA_LOCUS13641</name>
</gene>
<dbReference type="OrthoDB" id="2286242at2759"/>
<feature type="domain" description="Reverse transcriptase" evidence="8">
    <location>
        <begin position="448"/>
        <end position="625"/>
    </location>
</feature>
<dbReference type="Gene3D" id="2.40.70.10">
    <property type="entry name" value="Acid Proteases"/>
    <property type="match status" value="1"/>
</dbReference>
<evidence type="ECO:0000256" key="4">
    <source>
        <dbReference type="ARBA" id="ARBA00022722"/>
    </source>
</evidence>
<sequence length="806" mass="93044">MMQCNLPEKLVLSGNLAENWRVFKQALDIYLVAAGLEEKSDKRKLAIFLNFVGEEGLKIYNNFNLKKEEDTFENVLQEFEKYCQPKKNVLYSRYLFYKRQQMEGEPFDKFLTEVTKLVKDCSFKIEEEALRDKLVLGTSDTRCQSKLLVEGELSLDEVIKRLRVAELDRKQIQEIQLKESNSLVVDAVNKSKALDERVIKCKWCGQQHVAKLQKCPARGKECTKCRKLNHFAKVCYTKLHTVRAVNNNELNNSSGEEYYCGSVLHITDCLNICWEEKLLIENSIYVKFKLDTGSEVNLIPYQVYNKLLKLKKLSLNKCKVRLNAYNKSSINVYGTVMLEIKLGSKSYFIDFIVTESGYLPTLGKDTCVLLGLIERKQVNNIKTETSGTIDKSEVIHKFSDVFTGSGRFPELHELKLKPDSEPVSKPPHRVPIKLKEKLKIELERLCHLGVISKQKEPTEWINRIVIVEKDEDSIRVCLDPKALNKCILKKYYEIPTINDLKTKIGKAKFFSVLDLKESFWQIGLSEDSKKLCTFSTVFGTYSFNVLPFGLDVSAEIFQENCEKHFNGIDNIFIYIDDFLIYGRTKAEHDIALNRVLSRARELNIKFNLKKFQYLPNTVKYFGHEIKDGCLLPDRKKIEAISNYDIPKDKKSLQRFLGMVNYLRDFIPNLSEITFPLRELLKKDVVFQWNDNVHSKCIEDIKCIIISPPVLQNFDSSLPIVIQTDSSQSAIGSVLIQNNHPIAFASKSLSKTECEYGQIDKEFLAVLFACQKFHYYIYGRHITIQTDHQPLVALMNKELHAISSQRL</sequence>
<evidence type="ECO:0000259" key="8">
    <source>
        <dbReference type="PROSITE" id="PS50878"/>
    </source>
</evidence>
<dbReference type="SUPFAM" id="SSF50630">
    <property type="entry name" value="Acid proteases"/>
    <property type="match status" value="1"/>
</dbReference>
<dbReference type="InterPro" id="IPR043502">
    <property type="entry name" value="DNA/RNA_pol_sf"/>
</dbReference>
<dbReference type="CDD" id="cd09274">
    <property type="entry name" value="RNase_HI_RT_Ty3"/>
    <property type="match status" value="1"/>
</dbReference>
<dbReference type="FunFam" id="3.10.20.370:FF:000001">
    <property type="entry name" value="Retrovirus-related Pol polyprotein from transposon 17.6-like protein"/>
    <property type="match status" value="1"/>
</dbReference>
<evidence type="ECO:0000256" key="5">
    <source>
        <dbReference type="ARBA" id="ARBA00022759"/>
    </source>
</evidence>
<evidence type="ECO:0000256" key="3">
    <source>
        <dbReference type="ARBA" id="ARBA00022695"/>
    </source>
</evidence>
<dbReference type="CDD" id="cd05481">
    <property type="entry name" value="retropepsin_like_LTR_1"/>
    <property type="match status" value="1"/>
</dbReference>
<dbReference type="PANTHER" id="PTHR37984">
    <property type="entry name" value="PROTEIN CBG26694"/>
    <property type="match status" value="1"/>
</dbReference>
<dbReference type="EC" id="2.7.7.49" evidence="1"/>
<keyword evidence="6" id="KW-0378">Hydrolase</keyword>
<dbReference type="Pfam" id="PF17917">
    <property type="entry name" value="RT_RNaseH"/>
    <property type="match status" value="1"/>
</dbReference>
<dbReference type="InterPro" id="IPR021109">
    <property type="entry name" value="Peptidase_aspartic_dom_sf"/>
</dbReference>
<evidence type="ECO:0000256" key="7">
    <source>
        <dbReference type="ARBA" id="ARBA00022918"/>
    </source>
</evidence>
<protein>
    <recommendedName>
        <fullName evidence="1">RNA-directed DNA polymerase</fullName>
        <ecNumber evidence="1">2.7.7.49</ecNumber>
    </recommendedName>
</protein>
<dbReference type="Gene3D" id="3.30.70.270">
    <property type="match status" value="2"/>
</dbReference>
<dbReference type="SUPFAM" id="SSF56672">
    <property type="entry name" value="DNA/RNA polymerases"/>
    <property type="match status" value="1"/>
</dbReference>
<evidence type="ECO:0000256" key="1">
    <source>
        <dbReference type="ARBA" id="ARBA00012493"/>
    </source>
</evidence>
<dbReference type="Pfam" id="PF00078">
    <property type="entry name" value="RVT_1"/>
    <property type="match status" value="1"/>
</dbReference>
<evidence type="ECO:0000256" key="6">
    <source>
        <dbReference type="ARBA" id="ARBA00022801"/>
    </source>
</evidence>
<dbReference type="GO" id="GO:0016787">
    <property type="term" value="F:hydrolase activity"/>
    <property type="evidence" value="ECO:0007669"/>
    <property type="project" value="UniProtKB-KW"/>
</dbReference>
<reference evidence="9" key="1">
    <citation type="submission" date="2021-12" db="EMBL/GenBank/DDBJ databases">
        <authorList>
            <person name="King R."/>
        </authorList>
    </citation>
    <scope>NUCLEOTIDE SEQUENCE</scope>
</reference>
<keyword evidence="4" id="KW-0540">Nuclease</keyword>
<dbReference type="AlphaFoldDB" id="A0A9P0C7K8"/>
<keyword evidence="3" id="KW-0548">Nucleotidyltransferase</keyword>
<dbReference type="FunFam" id="3.30.70.270:FF:000026">
    <property type="entry name" value="Transposon Ty3-G Gag-Pol polyprotein"/>
    <property type="match status" value="1"/>
</dbReference>
<dbReference type="GO" id="GO:0003964">
    <property type="term" value="F:RNA-directed DNA polymerase activity"/>
    <property type="evidence" value="ECO:0007669"/>
    <property type="project" value="UniProtKB-KW"/>
</dbReference>
<dbReference type="GO" id="GO:0004519">
    <property type="term" value="F:endonuclease activity"/>
    <property type="evidence" value="ECO:0007669"/>
    <property type="project" value="UniProtKB-KW"/>
</dbReference>
<evidence type="ECO:0000256" key="2">
    <source>
        <dbReference type="ARBA" id="ARBA00022679"/>
    </source>
</evidence>
<keyword evidence="2" id="KW-0808">Transferase</keyword>
<dbReference type="InterPro" id="IPR041373">
    <property type="entry name" value="RT_RNaseH"/>
</dbReference>
<dbReference type="Gene3D" id="3.10.10.10">
    <property type="entry name" value="HIV Type 1 Reverse Transcriptase, subunit A, domain 1"/>
    <property type="match status" value="1"/>
</dbReference>
<name>A0A9P0C7K8_9NEOP</name>
<feature type="non-terminal residue" evidence="9">
    <location>
        <position position="806"/>
    </location>
</feature>
<dbReference type="InterPro" id="IPR043128">
    <property type="entry name" value="Rev_trsase/Diguanyl_cyclase"/>
</dbReference>
<keyword evidence="5" id="KW-0255">Endonuclease</keyword>
<dbReference type="CDD" id="cd01647">
    <property type="entry name" value="RT_LTR"/>
    <property type="match status" value="1"/>
</dbReference>
<reference evidence="9" key="2">
    <citation type="submission" date="2022-10" db="EMBL/GenBank/DDBJ databases">
        <authorList>
            <consortium name="ENA_rothamsted_submissions"/>
            <consortium name="culmorum"/>
            <person name="King R."/>
        </authorList>
    </citation>
    <scope>NUCLEOTIDE SEQUENCE</scope>
</reference>